<dbReference type="EMBL" id="ML977171">
    <property type="protein sequence ID" value="KAF1983924.1"/>
    <property type="molecule type" value="Genomic_DNA"/>
</dbReference>
<feature type="region of interest" description="Disordered" evidence="1">
    <location>
        <begin position="338"/>
        <end position="415"/>
    </location>
</feature>
<feature type="compositionally biased region" description="Basic and acidic residues" evidence="1">
    <location>
        <begin position="73"/>
        <end position="90"/>
    </location>
</feature>
<dbReference type="InterPro" id="IPR033194">
    <property type="entry name" value="MFAP1"/>
</dbReference>
<keyword evidence="4" id="KW-1185">Reference proteome</keyword>
<accession>A0A6G1GSZ4</accession>
<feature type="region of interest" description="Disordered" evidence="1">
    <location>
        <begin position="1"/>
        <end position="180"/>
    </location>
</feature>
<feature type="compositionally biased region" description="Basic and acidic residues" evidence="1">
    <location>
        <begin position="170"/>
        <end position="180"/>
    </location>
</feature>
<feature type="domain" description="Micro-fibrillar-associated protein 1 C-terminal" evidence="2">
    <location>
        <begin position="131"/>
        <end position="352"/>
    </location>
</feature>
<feature type="compositionally biased region" description="Acidic residues" evidence="1">
    <location>
        <begin position="111"/>
        <end position="131"/>
    </location>
</feature>
<feature type="compositionally biased region" description="Basic and acidic residues" evidence="1">
    <location>
        <begin position="396"/>
        <end position="415"/>
    </location>
</feature>
<reference evidence="3" key="1">
    <citation type="journal article" date="2020" name="Stud. Mycol.">
        <title>101 Dothideomycetes genomes: a test case for predicting lifestyles and emergence of pathogens.</title>
        <authorList>
            <person name="Haridas S."/>
            <person name="Albert R."/>
            <person name="Binder M."/>
            <person name="Bloem J."/>
            <person name="Labutti K."/>
            <person name="Salamov A."/>
            <person name="Andreopoulos B."/>
            <person name="Baker S."/>
            <person name="Barry K."/>
            <person name="Bills G."/>
            <person name="Bluhm B."/>
            <person name="Cannon C."/>
            <person name="Castanera R."/>
            <person name="Culley D."/>
            <person name="Daum C."/>
            <person name="Ezra D."/>
            <person name="Gonzalez J."/>
            <person name="Henrissat B."/>
            <person name="Kuo A."/>
            <person name="Liang C."/>
            <person name="Lipzen A."/>
            <person name="Lutzoni F."/>
            <person name="Magnuson J."/>
            <person name="Mondo S."/>
            <person name="Nolan M."/>
            <person name="Ohm R."/>
            <person name="Pangilinan J."/>
            <person name="Park H.-J."/>
            <person name="Ramirez L."/>
            <person name="Alfaro M."/>
            <person name="Sun H."/>
            <person name="Tritt A."/>
            <person name="Yoshinaga Y."/>
            <person name="Zwiers L.-H."/>
            <person name="Turgeon B."/>
            <person name="Goodwin S."/>
            <person name="Spatafora J."/>
            <person name="Crous P."/>
            <person name="Grigoriev I."/>
        </authorList>
    </citation>
    <scope>NUCLEOTIDE SEQUENCE</scope>
    <source>
        <strain evidence="3">CBS 113979</strain>
    </source>
</reference>
<feature type="compositionally biased region" description="Basic and acidic residues" evidence="1">
    <location>
        <begin position="343"/>
        <end position="384"/>
    </location>
</feature>
<evidence type="ECO:0000313" key="3">
    <source>
        <dbReference type="EMBL" id="KAF1983924.1"/>
    </source>
</evidence>
<organism evidence="3 4">
    <name type="scientific">Aulographum hederae CBS 113979</name>
    <dbReference type="NCBI Taxonomy" id="1176131"/>
    <lineage>
        <taxon>Eukaryota</taxon>
        <taxon>Fungi</taxon>
        <taxon>Dikarya</taxon>
        <taxon>Ascomycota</taxon>
        <taxon>Pezizomycotina</taxon>
        <taxon>Dothideomycetes</taxon>
        <taxon>Pleosporomycetidae</taxon>
        <taxon>Aulographales</taxon>
        <taxon>Aulographaceae</taxon>
    </lineage>
</organism>
<feature type="compositionally biased region" description="Acidic residues" evidence="1">
    <location>
        <begin position="91"/>
        <end position="103"/>
    </location>
</feature>
<proteinExistence type="predicted"/>
<evidence type="ECO:0000259" key="2">
    <source>
        <dbReference type="Pfam" id="PF06991"/>
    </source>
</evidence>
<dbReference type="PANTHER" id="PTHR15327">
    <property type="entry name" value="MICROFIBRIL-ASSOCIATED PROTEIN"/>
    <property type="match status" value="1"/>
</dbReference>
<dbReference type="AlphaFoldDB" id="A0A6G1GSZ4"/>
<feature type="region of interest" description="Disordered" evidence="1">
    <location>
        <begin position="244"/>
        <end position="284"/>
    </location>
</feature>
<evidence type="ECO:0000313" key="4">
    <source>
        <dbReference type="Proteomes" id="UP000800041"/>
    </source>
</evidence>
<dbReference type="Pfam" id="PF06991">
    <property type="entry name" value="MFAP1"/>
    <property type="match status" value="1"/>
</dbReference>
<sequence>MPPKRMTANPVRPGRHFPGKPAQEAESSEEEESDEEDEATPATAPPPKVTSFAPNATKLTSNLKNVVAGARRKTAEEQEALKAEAARRQAEEDEFETESEGEAGSEKAEQPSDDESEEEEEESEEEESNSSEEDRRPKFIRPVFIRKDQRKNANGSVAQEKTADEQYEEEERRRKEKADALVQEQIEKAAAERAASKKFWDEGDLGDLETIDDTDDVDPEGEHAAWKLREFTRIKRDRDALIAAEKEREEVERRRNLTEAEREEEDRALLDAQADEKKNRGESGHLKQYFHKGAFFQEESKEMGLRDRDIMGAKFQDEVDKSILPEYLQRRNMAQIGRKGATKYKDLRQEDTGRWAEYGDNRRKRDDFGLDERFRSDFGRDGEGPSRTGANASFLGERKRPLDEERKDDKRQRTE</sequence>
<protein>
    <recommendedName>
        <fullName evidence="2">Micro-fibrillar-associated protein 1 C-terminal domain-containing protein</fullName>
    </recommendedName>
</protein>
<dbReference type="InterPro" id="IPR009730">
    <property type="entry name" value="MFAP1_C"/>
</dbReference>
<evidence type="ECO:0000256" key="1">
    <source>
        <dbReference type="SAM" id="MobiDB-lite"/>
    </source>
</evidence>
<name>A0A6G1GSZ4_9PEZI</name>
<feature type="compositionally biased region" description="Acidic residues" evidence="1">
    <location>
        <begin position="26"/>
        <end position="39"/>
    </location>
</feature>
<feature type="compositionally biased region" description="Polar residues" evidence="1">
    <location>
        <begin position="52"/>
        <end position="64"/>
    </location>
</feature>
<dbReference type="Proteomes" id="UP000800041">
    <property type="component" value="Unassembled WGS sequence"/>
</dbReference>
<dbReference type="OrthoDB" id="1111734at2759"/>
<gene>
    <name evidence="3" type="ORF">K402DRAFT_396121</name>
</gene>